<protein>
    <submittedName>
        <fullName evidence="1">Uncharacterized protein</fullName>
    </submittedName>
</protein>
<organism evidence="1">
    <name type="scientific">marine sediment metagenome</name>
    <dbReference type="NCBI Taxonomy" id="412755"/>
    <lineage>
        <taxon>unclassified sequences</taxon>
        <taxon>metagenomes</taxon>
        <taxon>ecological metagenomes</taxon>
    </lineage>
</organism>
<dbReference type="InterPro" id="IPR036390">
    <property type="entry name" value="WH_DNA-bd_sf"/>
</dbReference>
<comment type="caution">
    <text evidence="1">The sequence shown here is derived from an EMBL/GenBank/DDBJ whole genome shotgun (WGS) entry which is preliminary data.</text>
</comment>
<dbReference type="InterPro" id="IPR036388">
    <property type="entry name" value="WH-like_DNA-bd_sf"/>
</dbReference>
<name>X0T6D6_9ZZZZ</name>
<sequence>YNMWPKEFKFFQEFFDDFRLIFIFNTVKNFQNGLTYYDLKKYGNIPHSKIYRTMKNLENEGFLDMKKESLSNECGRPKHLYFLSERGEEKLSELRFKITKIFEFIKLRFPESNSDLDYEKFLNEATFKVWSNPVDYILSQDIPVEEKLSVLSGMESDILSILEKVQKEKKKIEKKIGLQIEMI</sequence>
<feature type="non-terminal residue" evidence="1">
    <location>
        <position position="1"/>
    </location>
</feature>
<evidence type="ECO:0000313" key="1">
    <source>
        <dbReference type="EMBL" id="GAF71640.1"/>
    </source>
</evidence>
<accession>X0T6D6</accession>
<dbReference type="EMBL" id="BARS01002710">
    <property type="protein sequence ID" value="GAF71640.1"/>
    <property type="molecule type" value="Genomic_DNA"/>
</dbReference>
<proteinExistence type="predicted"/>
<gene>
    <name evidence="1" type="ORF">S01H1_05196</name>
</gene>
<dbReference type="Gene3D" id="1.10.10.10">
    <property type="entry name" value="Winged helix-like DNA-binding domain superfamily/Winged helix DNA-binding domain"/>
    <property type="match status" value="1"/>
</dbReference>
<reference evidence="1" key="1">
    <citation type="journal article" date="2014" name="Front. Microbiol.">
        <title>High frequency of phylogenetically diverse reductive dehalogenase-homologous genes in deep subseafloor sedimentary metagenomes.</title>
        <authorList>
            <person name="Kawai M."/>
            <person name="Futagami T."/>
            <person name="Toyoda A."/>
            <person name="Takaki Y."/>
            <person name="Nishi S."/>
            <person name="Hori S."/>
            <person name="Arai W."/>
            <person name="Tsubouchi T."/>
            <person name="Morono Y."/>
            <person name="Uchiyama I."/>
            <person name="Ito T."/>
            <person name="Fujiyama A."/>
            <person name="Inagaki F."/>
            <person name="Takami H."/>
        </authorList>
    </citation>
    <scope>NUCLEOTIDE SEQUENCE</scope>
    <source>
        <strain evidence="1">Expedition CK06-06</strain>
    </source>
</reference>
<dbReference type="SUPFAM" id="SSF46785">
    <property type="entry name" value="Winged helix' DNA-binding domain"/>
    <property type="match status" value="1"/>
</dbReference>
<dbReference type="AlphaFoldDB" id="X0T6D6"/>